<evidence type="ECO:0000313" key="3">
    <source>
        <dbReference type="WBParaSite" id="PgR045_g057_t01"/>
    </source>
</evidence>
<feature type="compositionally biased region" description="Polar residues" evidence="1">
    <location>
        <begin position="414"/>
        <end position="424"/>
    </location>
</feature>
<organism evidence="2 3">
    <name type="scientific">Parascaris univalens</name>
    <name type="common">Nematode worm</name>
    <dbReference type="NCBI Taxonomy" id="6257"/>
    <lineage>
        <taxon>Eukaryota</taxon>
        <taxon>Metazoa</taxon>
        <taxon>Ecdysozoa</taxon>
        <taxon>Nematoda</taxon>
        <taxon>Chromadorea</taxon>
        <taxon>Rhabditida</taxon>
        <taxon>Spirurina</taxon>
        <taxon>Ascaridomorpha</taxon>
        <taxon>Ascaridoidea</taxon>
        <taxon>Ascarididae</taxon>
        <taxon>Parascaris</taxon>
    </lineage>
</organism>
<feature type="region of interest" description="Disordered" evidence="1">
    <location>
        <begin position="895"/>
        <end position="957"/>
    </location>
</feature>
<evidence type="ECO:0000313" key="2">
    <source>
        <dbReference type="Proteomes" id="UP000887569"/>
    </source>
</evidence>
<sequence length="1305" mass="139319">MTSAQRDDTTKTFYDSKESTQLKRYEYEPISLMVMESSKYTIEATRVISTKAIIDGASAVVLQSSVSNDLDYISSPENESYTHTRTSFSRPFNLSLVQPGTNLIVSNESDVARGQHDTQTPHPVIYSTAVDDETTIDDKIGIDQSYNPESAITMGSITYDNGAVSISSDLRHSSKQKVLQSTLISDKAEAVEQHHTSEPTRQSPGALFLTKEAATSQLSQLSSYTSHPLMPTFISSTPVDSKNAFTATYSPEDTSNDLQSSGSKTVITYLHTGESKEAQAPTEQLEVELVSHTLSSEVSQHRTEGFISVGERVTIQPTNVQEPTDMEKYLRNASTALDEHDSTVWKQVSDVHRKMTTKSESSTDSTSVTESRDTVTEQILARTSDTKRQQLNDSVEPTNGDISSTKTKLPKTSARPTTRSSRVTSVKDDSILDTSNSHFTDHTITYKNLTTAMEHKVTKVSGSTKEGQKVTSWDAHTTKRKNESAEEATSIKNHYSTNQLTEQQRAVMTIFSNEESEENPSEVAITERATDLHSAKTTTTLKAHLNEPNANATATPITVGIIDSMVETRNTGTVARSFTESDKVVSDVSEEDSLSTDFQQQSSTTVRTLETSKSLEHGSSSDHLQPFGSIYGKTSDHFNTESSLRESPNHITEDVSDHITEVVSDAYPDPVPPMTIREWSNANSTSSMSGTTYEKYRNIYSIHAHTVLYAQETLTKLNGTITEAEIRTKSLSPGATNEAKIHTRASNTNDNLDEENETTSRPSDASSGIAGGPEQPAASRGQLAGAPLASEDRLERISLVSTTPPDSAPTRSTIHLAQASTGSTVRPAKVSLASIDRSVTAPLTSISRPDNASSGSTIHLAETPTVSAVRPAETSTASTGQLVEVSLTSVVRSRGVPLASTGPPDNAATRSTVRPTKTFPAPSSPLAGTSPTSISRPKWASLASTSRPAKASAGSTAGWAEAPVGLTSRASSGSTIHLAETPTVSAVRLGETPTASTGELVEESLTSVVRSTGVSLTSTSPPDDAATRSTIRPTKTFPTSADRLVEAPFTSTTRPDNVSSGSTIHPAETPTFSAVRPIETSTVSTGELVQVSLTSVVRSREVSLTSTSPPDNAATRSTIRPTETFLASSSPLAGTSPTSTSSPKWASSAPVSQPAEASAGSTAGWAEAPAGLTGRSAEASFSSTSGLRKASPSSVARLEETSRGSVGNTTEISSGPAGHLTETLDHETSIFTSELKTQSSKLPSTQKIDLSESTVHETVLPGWNKTVESTNNFETVSLKVSGSMENQRMPHQCLKVGQTLVIQQH</sequence>
<feature type="compositionally biased region" description="Low complexity" evidence="1">
    <location>
        <begin position="358"/>
        <end position="369"/>
    </location>
</feature>
<feature type="compositionally biased region" description="Polar residues" evidence="1">
    <location>
        <begin position="926"/>
        <end position="935"/>
    </location>
</feature>
<feature type="region of interest" description="Disordered" evidence="1">
    <location>
        <begin position="580"/>
        <end position="626"/>
    </location>
</feature>
<name>A0A915BLB7_PARUN</name>
<feature type="compositionally biased region" description="Polar residues" evidence="1">
    <location>
        <begin position="1012"/>
        <end position="1039"/>
    </location>
</feature>
<feature type="region of interest" description="Disordered" evidence="1">
    <location>
        <begin position="728"/>
        <end position="786"/>
    </location>
</feature>
<feature type="compositionally biased region" description="Polar residues" evidence="1">
    <location>
        <begin position="1179"/>
        <end position="1194"/>
    </location>
</feature>
<feature type="compositionally biased region" description="Polar residues" evidence="1">
    <location>
        <begin position="1099"/>
        <end position="1151"/>
    </location>
</feature>
<feature type="region of interest" description="Disordered" evidence="1">
    <location>
        <begin position="352"/>
        <end position="426"/>
    </location>
</feature>
<keyword evidence="2" id="KW-1185">Reference proteome</keyword>
<feature type="region of interest" description="Disordered" evidence="1">
    <location>
        <begin position="458"/>
        <end position="490"/>
    </location>
</feature>
<feature type="compositionally biased region" description="Polar residues" evidence="1">
    <location>
        <begin position="391"/>
        <end position="407"/>
    </location>
</feature>
<evidence type="ECO:0000256" key="1">
    <source>
        <dbReference type="SAM" id="MobiDB-lite"/>
    </source>
</evidence>
<protein>
    <submittedName>
        <fullName evidence="3">Uncharacterized protein</fullName>
    </submittedName>
</protein>
<accession>A0A915BLB7</accession>
<feature type="region of interest" description="Disordered" evidence="1">
    <location>
        <begin position="1012"/>
        <end position="1078"/>
    </location>
</feature>
<feature type="region of interest" description="Disordered" evidence="1">
    <location>
        <begin position="1099"/>
        <end position="1220"/>
    </location>
</feature>
<feature type="compositionally biased region" description="Polar residues" evidence="1">
    <location>
        <begin position="1203"/>
        <end position="1213"/>
    </location>
</feature>
<dbReference type="Proteomes" id="UP000887569">
    <property type="component" value="Unplaced"/>
</dbReference>
<feature type="compositionally biased region" description="Polar residues" evidence="1">
    <location>
        <begin position="460"/>
        <end position="475"/>
    </location>
</feature>
<feature type="compositionally biased region" description="Polar residues" evidence="1">
    <location>
        <begin position="1049"/>
        <end position="1063"/>
    </location>
</feature>
<proteinExistence type="predicted"/>
<feature type="compositionally biased region" description="Polar residues" evidence="1">
    <location>
        <begin position="596"/>
        <end position="612"/>
    </location>
</feature>
<reference evidence="3" key="1">
    <citation type="submission" date="2022-11" db="UniProtKB">
        <authorList>
            <consortium name="WormBaseParasite"/>
        </authorList>
    </citation>
    <scope>IDENTIFICATION</scope>
</reference>
<dbReference type="WBParaSite" id="PgR045_g057_t01">
    <property type="protein sequence ID" value="PgR045_g057_t01"/>
    <property type="gene ID" value="PgR045_g057"/>
</dbReference>